<dbReference type="Proteomes" id="UP001144297">
    <property type="component" value="Unassembled WGS sequence"/>
</dbReference>
<organism evidence="1 2">
    <name type="scientific">Thermodesulfovibrio yellowstonii</name>
    <dbReference type="NCBI Taxonomy" id="28262"/>
    <lineage>
        <taxon>Bacteria</taxon>
        <taxon>Pseudomonadati</taxon>
        <taxon>Nitrospirota</taxon>
        <taxon>Thermodesulfovibrionia</taxon>
        <taxon>Thermodesulfovibrionales</taxon>
        <taxon>Thermodesulfovibrionaceae</taxon>
        <taxon>Thermodesulfovibrio</taxon>
    </lineage>
</organism>
<evidence type="ECO:0000313" key="1">
    <source>
        <dbReference type="EMBL" id="GLI53754.1"/>
    </source>
</evidence>
<name>A0A9W6GEC7_9BACT</name>
<keyword evidence="2" id="KW-1185">Reference proteome</keyword>
<comment type="caution">
    <text evidence="1">The sequence shown here is derived from an EMBL/GenBank/DDBJ whole genome shotgun (WGS) entry which is preliminary data.</text>
</comment>
<dbReference type="AlphaFoldDB" id="A0A9W6GEC7"/>
<gene>
    <name evidence="1" type="ORF">TISLANDTSLP1_14470</name>
</gene>
<protein>
    <submittedName>
        <fullName evidence="1">Uncharacterized protein</fullName>
    </submittedName>
</protein>
<proteinExistence type="predicted"/>
<reference evidence="1" key="1">
    <citation type="submission" date="2022-12" db="EMBL/GenBank/DDBJ databases">
        <title>Reference genome sequencing for broad-spectrum identification of bacterial and archaeal isolates by mass spectrometry.</title>
        <authorList>
            <person name="Sekiguchi Y."/>
            <person name="Tourlousse D.M."/>
        </authorList>
    </citation>
    <scope>NUCLEOTIDE SEQUENCE</scope>
    <source>
        <strain evidence="1">TSL-P1</strain>
    </source>
</reference>
<accession>A0A9W6GEC7</accession>
<sequence length="61" mass="6986">MKAKLEIEFKEIPVEKIQQTLLEILHALKVVDMIEDGKFEIFTSNGVVTEKCILQQSRVIA</sequence>
<evidence type="ECO:0000313" key="2">
    <source>
        <dbReference type="Proteomes" id="UP001144297"/>
    </source>
</evidence>
<dbReference type="EMBL" id="BSDX01000001">
    <property type="protein sequence ID" value="GLI53754.1"/>
    <property type="molecule type" value="Genomic_DNA"/>
</dbReference>